<dbReference type="GO" id="GO:0003676">
    <property type="term" value="F:nucleic acid binding"/>
    <property type="evidence" value="ECO:0007669"/>
    <property type="project" value="InterPro"/>
</dbReference>
<feature type="domain" description="CCHC-type" evidence="3">
    <location>
        <begin position="274"/>
        <end position="289"/>
    </location>
</feature>
<feature type="compositionally biased region" description="Low complexity" evidence="2">
    <location>
        <begin position="62"/>
        <end position="71"/>
    </location>
</feature>
<dbReference type="InterPro" id="IPR036875">
    <property type="entry name" value="Znf_CCHC_sf"/>
</dbReference>
<keyword evidence="1" id="KW-0479">Metal-binding</keyword>
<proteinExistence type="predicted"/>
<accession>A0A814DCS3</accession>
<evidence type="ECO:0000259" key="3">
    <source>
        <dbReference type="PROSITE" id="PS50158"/>
    </source>
</evidence>
<comment type="caution">
    <text evidence="4">The sequence shown here is derived from an EMBL/GenBank/DDBJ whole genome shotgun (WGS) entry which is preliminary data.</text>
</comment>
<dbReference type="Proteomes" id="UP000663879">
    <property type="component" value="Unassembled WGS sequence"/>
</dbReference>
<feature type="compositionally biased region" description="Polar residues" evidence="2">
    <location>
        <begin position="13"/>
        <end position="22"/>
    </location>
</feature>
<protein>
    <recommendedName>
        <fullName evidence="3">CCHC-type domain-containing protein</fullName>
    </recommendedName>
</protein>
<keyword evidence="1" id="KW-0862">Zinc</keyword>
<keyword evidence="5" id="KW-1185">Reference proteome</keyword>
<feature type="region of interest" description="Disordered" evidence="2">
    <location>
        <begin position="356"/>
        <end position="378"/>
    </location>
</feature>
<name>A0A814DCS3_9BILA</name>
<dbReference type="PROSITE" id="PS50158">
    <property type="entry name" value="ZF_CCHC"/>
    <property type="match status" value="1"/>
</dbReference>
<sequence>MTAISDPDPNFPPLQQWSNLFQSSHNNSNNYADALKASPNPLATQFTYALLNQFFHQNRNVNLSNVNNPYNHDSNPPKRARTTTSEQYSMNQSHDMSNLTENEPKNKTYVTKFINKKEFPSQLRSYIKLLNEIKRCKPDAKIQNAYVNSKNQLIIGTDCEKSATYLSSDWISDAFINGIQKIDSVQKFYIALHNLNTDFDVDDLENKEYMLKNYKITNMLRIIKKSINKPMDLVKAIINDREDFNKIIDKKIITIGCSRIRVSPWKFDIRPDQCFHCQKIGHFAETCPDKSKSPTCLRCAKKHSHKNCPCNDPNKYRCSNCNGNHPACSKSCELIQNEIKRKKDLLEKKAEKASSKFTRVESAEQTSNNKKGAHPNKIENSQMNSIILFIIEILKKFNDIHEKIYEKPNEIGKLVSDHFGNSCGKFIENHLSRTSAEEEMDDEDTYYNE</sequence>
<feature type="region of interest" description="Disordered" evidence="2">
    <location>
        <begin position="62"/>
        <end position="102"/>
    </location>
</feature>
<organism evidence="4 5">
    <name type="scientific">Brachionus calyciflorus</name>
    <dbReference type="NCBI Taxonomy" id="104777"/>
    <lineage>
        <taxon>Eukaryota</taxon>
        <taxon>Metazoa</taxon>
        <taxon>Spiralia</taxon>
        <taxon>Gnathifera</taxon>
        <taxon>Rotifera</taxon>
        <taxon>Eurotatoria</taxon>
        <taxon>Monogononta</taxon>
        <taxon>Pseudotrocha</taxon>
        <taxon>Ploima</taxon>
        <taxon>Brachionidae</taxon>
        <taxon>Brachionus</taxon>
    </lineage>
</organism>
<dbReference type="Gene3D" id="4.10.60.10">
    <property type="entry name" value="Zinc finger, CCHC-type"/>
    <property type="match status" value="1"/>
</dbReference>
<dbReference type="SUPFAM" id="SSF57756">
    <property type="entry name" value="Retrovirus zinc finger-like domains"/>
    <property type="match status" value="1"/>
</dbReference>
<feature type="region of interest" description="Disordered" evidence="2">
    <location>
        <begin position="1"/>
        <end position="22"/>
    </location>
</feature>
<dbReference type="AlphaFoldDB" id="A0A814DCS3"/>
<evidence type="ECO:0000256" key="1">
    <source>
        <dbReference type="PROSITE-ProRule" id="PRU00047"/>
    </source>
</evidence>
<dbReference type="InterPro" id="IPR001878">
    <property type="entry name" value="Znf_CCHC"/>
</dbReference>
<feature type="compositionally biased region" description="Polar residues" evidence="2">
    <location>
        <begin position="82"/>
        <end position="101"/>
    </location>
</feature>
<gene>
    <name evidence="4" type="ORF">OXX778_LOCUS14033</name>
</gene>
<evidence type="ECO:0000256" key="2">
    <source>
        <dbReference type="SAM" id="MobiDB-lite"/>
    </source>
</evidence>
<keyword evidence="1" id="KW-0863">Zinc-finger</keyword>
<dbReference type="EMBL" id="CAJNOC010002812">
    <property type="protein sequence ID" value="CAF0952751.1"/>
    <property type="molecule type" value="Genomic_DNA"/>
</dbReference>
<reference evidence="4" key="1">
    <citation type="submission" date="2021-02" db="EMBL/GenBank/DDBJ databases">
        <authorList>
            <person name="Nowell W R."/>
        </authorList>
    </citation>
    <scope>NUCLEOTIDE SEQUENCE</scope>
    <source>
        <strain evidence="4">Ploen Becks lab</strain>
    </source>
</reference>
<evidence type="ECO:0000313" key="4">
    <source>
        <dbReference type="EMBL" id="CAF0952751.1"/>
    </source>
</evidence>
<evidence type="ECO:0000313" key="5">
    <source>
        <dbReference type="Proteomes" id="UP000663879"/>
    </source>
</evidence>
<dbReference type="GO" id="GO:0008270">
    <property type="term" value="F:zinc ion binding"/>
    <property type="evidence" value="ECO:0007669"/>
    <property type="project" value="UniProtKB-KW"/>
</dbReference>
<dbReference type="OrthoDB" id="6159472at2759"/>